<gene>
    <name evidence="2" type="ORF">F8B43_4900</name>
</gene>
<dbReference type="GO" id="GO:0003677">
    <property type="term" value="F:DNA binding"/>
    <property type="evidence" value="ECO:0007669"/>
    <property type="project" value="InterPro"/>
</dbReference>
<dbReference type="InterPro" id="IPR041920">
    <property type="entry name" value="ROS/MUCR_sf"/>
</dbReference>
<reference evidence="2 3" key="1">
    <citation type="submission" date="2019-10" db="EMBL/GenBank/DDBJ databases">
        <title>Draft Genome Sequence of the Caffeine Degrading Methylotroph Methylorubrum populi PINKEL.</title>
        <authorList>
            <person name="Dawson S.C."/>
            <person name="Zhang X."/>
            <person name="Wright M.E."/>
            <person name="Sharma G."/>
            <person name="Langner J.T."/>
            <person name="Ditty J.L."/>
            <person name="Subuyuj G.A."/>
        </authorList>
    </citation>
    <scope>NUCLEOTIDE SEQUENCE [LARGE SCALE GENOMIC DNA]</scope>
    <source>
        <strain evidence="2 3">Pinkel</strain>
    </source>
</reference>
<evidence type="ECO:0000313" key="3">
    <source>
        <dbReference type="Proteomes" id="UP000469949"/>
    </source>
</evidence>
<comment type="similarity">
    <text evidence="1">Belongs to the ros/MucR family.</text>
</comment>
<sequence length="148" mass="15940">MSSNSLDTPPNLELIELSAEIVDAYVRHNVLPARDLPSLIVNIHAALSSISIAPSAPDAGTSEVAKPTAAAIKKSITPDGLISFIDGKPYKTLKRHLQKHGLDSHSYRERYGLPSDYPMIATSYSERRSALARSLGLGHRVGQARKAA</sequence>
<name>A0A833MZ02_9HYPH</name>
<comment type="caution">
    <text evidence="2">The sequence shown here is derived from an EMBL/GenBank/DDBJ whole genome shotgun (WGS) entry which is preliminary data.</text>
</comment>
<dbReference type="EMBL" id="WEKV01000020">
    <property type="protein sequence ID" value="KAB7782145.1"/>
    <property type="molecule type" value="Genomic_DNA"/>
</dbReference>
<organism evidence="2 3">
    <name type="scientific">Methylorubrum populi</name>
    <dbReference type="NCBI Taxonomy" id="223967"/>
    <lineage>
        <taxon>Bacteria</taxon>
        <taxon>Pseudomonadati</taxon>
        <taxon>Pseudomonadota</taxon>
        <taxon>Alphaproteobacteria</taxon>
        <taxon>Hyphomicrobiales</taxon>
        <taxon>Methylobacteriaceae</taxon>
        <taxon>Methylorubrum</taxon>
    </lineage>
</organism>
<dbReference type="InterPro" id="IPR008807">
    <property type="entry name" value="ROS_MUCR"/>
</dbReference>
<dbReference type="GO" id="GO:0006355">
    <property type="term" value="P:regulation of DNA-templated transcription"/>
    <property type="evidence" value="ECO:0007669"/>
    <property type="project" value="InterPro"/>
</dbReference>
<proteinExistence type="inferred from homology"/>
<dbReference type="AlphaFoldDB" id="A0A833MZ02"/>
<evidence type="ECO:0000313" key="2">
    <source>
        <dbReference type="EMBL" id="KAB7782145.1"/>
    </source>
</evidence>
<dbReference type="Pfam" id="PF05443">
    <property type="entry name" value="ROS_MUCR"/>
    <property type="match status" value="1"/>
</dbReference>
<dbReference type="GO" id="GO:0008270">
    <property type="term" value="F:zinc ion binding"/>
    <property type="evidence" value="ECO:0007669"/>
    <property type="project" value="InterPro"/>
</dbReference>
<dbReference type="RefSeq" id="WP_152278659.1">
    <property type="nucleotide sequence ID" value="NZ_WEKV01000020.1"/>
</dbReference>
<protein>
    <submittedName>
        <fullName evidence="2">Transcriptional regulator</fullName>
    </submittedName>
</protein>
<dbReference type="Gene3D" id="1.10.10.1550">
    <property type="entry name" value="ROS/MUCR transcriptional regulator protein"/>
    <property type="match status" value="1"/>
</dbReference>
<evidence type="ECO:0000256" key="1">
    <source>
        <dbReference type="ARBA" id="ARBA00007031"/>
    </source>
</evidence>
<dbReference type="Proteomes" id="UP000469949">
    <property type="component" value="Unassembled WGS sequence"/>
</dbReference>
<accession>A0A833MZ02</accession>